<sequence>MNVETRKTAQGTEYWDSKEKRVRFVPAGKEPDFEVAENPKSMVKEEKQDTETDIDLDKMDADQLLAFAEQNDIEVPGNMKKAETIRNHIEESLTAAEE</sequence>
<evidence type="ECO:0000313" key="1">
    <source>
        <dbReference type="EMBL" id="TYS14284.1"/>
    </source>
</evidence>
<dbReference type="OrthoDB" id="2187222at2"/>
<accession>A0A5D4NKJ6</accession>
<dbReference type="Proteomes" id="UP000322267">
    <property type="component" value="Unassembled WGS sequence"/>
</dbReference>
<gene>
    <name evidence="1" type="ORF">FZC78_19210</name>
</gene>
<reference evidence="1 2" key="1">
    <citation type="submission" date="2019-08" db="EMBL/GenBank/DDBJ databases">
        <title>Bacillus genomes from the desert of Cuatro Cienegas, Coahuila.</title>
        <authorList>
            <person name="Olmedo-Alvarez G."/>
        </authorList>
    </citation>
    <scope>NUCLEOTIDE SEQUENCE [LARGE SCALE GENOMIC DNA]</scope>
    <source>
        <strain evidence="1 2">CH34_1T</strain>
    </source>
</reference>
<evidence type="ECO:0000313" key="2">
    <source>
        <dbReference type="Proteomes" id="UP000322267"/>
    </source>
</evidence>
<dbReference type="AlphaFoldDB" id="A0A5D4NKJ6"/>
<evidence type="ECO:0008006" key="3">
    <source>
        <dbReference type="Google" id="ProtNLM"/>
    </source>
</evidence>
<comment type="caution">
    <text evidence="1">The sequence shown here is derived from an EMBL/GenBank/DDBJ whole genome shotgun (WGS) entry which is preliminary data.</text>
</comment>
<name>A0A5D4NKJ6_9BACI</name>
<proteinExistence type="predicted"/>
<dbReference type="EMBL" id="VTEI01000014">
    <property type="protein sequence ID" value="TYS14284.1"/>
    <property type="molecule type" value="Genomic_DNA"/>
</dbReference>
<protein>
    <recommendedName>
        <fullName evidence="3">Rho termination factor N-terminal domain-containing protein</fullName>
    </recommendedName>
</protein>
<organism evidence="1 2">
    <name type="scientific">Rossellomorea vietnamensis</name>
    <dbReference type="NCBI Taxonomy" id="218284"/>
    <lineage>
        <taxon>Bacteria</taxon>
        <taxon>Bacillati</taxon>
        <taxon>Bacillota</taxon>
        <taxon>Bacilli</taxon>
        <taxon>Bacillales</taxon>
        <taxon>Bacillaceae</taxon>
        <taxon>Rossellomorea</taxon>
    </lineage>
</organism>
<dbReference type="RefSeq" id="WP_148941698.1">
    <property type="nucleotide sequence ID" value="NZ_VTEI01000014.1"/>
</dbReference>